<dbReference type="PANTHER" id="PTHR48111:SF40">
    <property type="entry name" value="PHOSPHATE REGULON TRANSCRIPTIONAL REGULATORY PROTEIN PHOB"/>
    <property type="match status" value="1"/>
</dbReference>
<dbReference type="Pfam" id="PF00072">
    <property type="entry name" value="Response_reg"/>
    <property type="match status" value="1"/>
</dbReference>
<comment type="caution">
    <text evidence="7">The sequence shown here is derived from an EMBL/GenBank/DDBJ whole genome shotgun (WGS) entry which is preliminary data.</text>
</comment>
<feature type="domain" description="Response regulatory" evidence="6">
    <location>
        <begin position="4"/>
        <end position="103"/>
    </location>
</feature>
<keyword evidence="2" id="KW-0902">Two-component regulatory system</keyword>
<proteinExistence type="predicted"/>
<evidence type="ECO:0000256" key="1">
    <source>
        <dbReference type="ARBA" id="ARBA00022553"/>
    </source>
</evidence>
<name>X0T6P8_9ZZZZ</name>
<accession>X0T6P8</accession>
<protein>
    <recommendedName>
        <fullName evidence="6">Response regulatory domain-containing protein</fullName>
    </recommendedName>
</protein>
<keyword evidence="1" id="KW-0597">Phosphoprotein</keyword>
<evidence type="ECO:0000259" key="6">
    <source>
        <dbReference type="PROSITE" id="PS50110"/>
    </source>
</evidence>
<dbReference type="SUPFAM" id="SSF52172">
    <property type="entry name" value="CheY-like"/>
    <property type="match status" value="1"/>
</dbReference>
<organism evidence="7">
    <name type="scientific">marine sediment metagenome</name>
    <dbReference type="NCBI Taxonomy" id="412755"/>
    <lineage>
        <taxon>unclassified sequences</taxon>
        <taxon>metagenomes</taxon>
        <taxon>ecological metagenomes</taxon>
    </lineage>
</organism>
<dbReference type="InterPro" id="IPR001789">
    <property type="entry name" value="Sig_transdc_resp-reg_receiver"/>
</dbReference>
<evidence type="ECO:0000256" key="2">
    <source>
        <dbReference type="ARBA" id="ARBA00023012"/>
    </source>
</evidence>
<evidence type="ECO:0000313" key="7">
    <source>
        <dbReference type="EMBL" id="GAF83862.1"/>
    </source>
</evidence>
<keyword evidence="5" id="KW-0804">Transcription</keyword>
<dbReference type="GO" id="GO:0032993">
    <property type="term" value="C:protein-DNA complex"/>
    <property type="evidence" value="ECO:0007669"/>
    <property type="project" value="TreeGrafter"/>
</dbReference>
<dbReference type="GO" id="GO:0006355">
    <property type="term" value="P:regulation of DNA-templated transcription"/>
    <property type="evidence" value="ECO:0007669"/>
    <property type="project" value="TreeGrafter"/>
</dbReference>
<dbReference type="GO" id="GO:0000156">
    <property type="term" value="F:phosphorelay response regulator activity"/>
    <property type="evidence" value="ECO:0007669"/>
    <property type="project" value="TreeGrafter"/>
</dbReference>
<dbReference type="FunFam" id="3.40.50.2300:FF:000001">
    <property type="entry name" value="DNA-binding response regulator PhoB"/>
    <property type="match status" value="1"/>
</dbReference>
<evidence type="ECO:0000256" key="5">
    <source>
        <dbReference type="ARBA" id="ARBA00023163"/>
    </source>
</evidence>
<dbReference type="GO" id="GO:0000976">
    <property type="term" value="F:transcription cis-regulatory region binding"/>
    <property type="evidence" value="ECO:0007669"/>
    <property type="project" value="TreeGrafter"/>
</dbReference>
<dbReference type="GO" id="GO:0005829">
    <property type="term" value="C:cytosol"/>
    <property type="evidence" value="ECO:0007669"/>
    <property type="project" value="TreeGrafter"/>
</dbReference>
<keyword evidence="3" id="KW-0805">Transcription regulation</keyword>
<dbReference type="CDD" id="cd17574">
    <property type="entry name" value="REC_OmpR"/>
    <property type="match status" value="1"/>
</dbReference>
<dbReference type="InterPro" id="IPR011006">
    <property type="entry name" value="CheY-like_superfamily"/>
</dbReference>
<evidence type="ECO:0000256" key="3">
    <source>
        <dbReference type="ARBA" id="ARBA00023015"/>
    </source>
</evidence>
<reference evidence="7" key="1">
    <citation type="journal article" date="2014" name="Front. Microbiol.">
        <title>High frequency of phylogenetically diverse reductive dehalogenase-homologous genes in deep subseafloor sedimentary metagenomes.</title>
        <authorList>
            <person name="Kawai M."/>
            <person name="Futagami T."/>
            <person name="Toyoda A."/>
            <person name="Takaki Y."/>
            <person name="Nishi S."/>
            <person name="Hori S."/>
            <person name="Arai W."/>
            <person name="Tsubouchi T."/>
            <person name="Morono Y."/>
            <person name="Uchiyama I."/>
            <person name="Ito T."/>
            <person name="Fujiyama A."/>
            <person name="Inagaki F."/>
            <person name="Takami H."/>
        </authorList>
    </citation>
    <scope>NUCLEOTIDE SEQUENCE</scope>
    <source>
        <strain evidence="7">Expedition CK06-06</strain>
    </source>
</reference>
<gene>
    <name evidence="7" type="ORF">S01H1_01943</name>
</gene>
<dbReference type="EMBL" id="BARS01000892">
    <property type="protein sequence ID" value="GAF83862.1"/>
    <property type="molecule type" value="Genomic_DNA"/>
</dbReference>
<evidence type="ECO:0000256" key="4">
    <source>
        <dbReference type="ARBA" id="ARBA00023125"/>
    </source>
</evidence>
<dbReference type="InterPro" id="IPR039420">
    <property type="entry name" value="WalR-like"/>
</dbReference>
<keyword evidence="4" id="KW-0238">DNA-binding</keyword>
<feature type="non-terminal residue" evidence="7">
    <location>
        <position position="103"/>
    </location>
</feature>
<dbReference type="Gene3D" id="3.40.50.2300">
    <property type="match status" value="1"/>
</dbReference>
<dbReference type="PANTHER" id="PTHR48111">
    <property type="entry name" value="REGULATOR OF RPOS"/>
    <property type="match status" value="1"/>
</dbReference>
<dbReference type="AlphaFoldDB" id="X0T6P8"/>
<dbReference type="PROSITE" id="PS50110">
    <property type="entry name" value="RESPONSE_REGULATORY"/>
    <property type="match status" value="1"/>
</dbReference>
<dbReference type="SMART" id="SM00448">
    <property type="entry name" value="REC"/>
    <property type="match status" value="1"/>
</dbReference>
<sequence>MKTTILVVDDEPAILDVLTYNLEKAHYRVLQARNGEEALDLAREQTPDLIILDLMLPGLDGFEVCRTLRQEGEVPIIMLTALDEEVDRVVGLELGADDYVVKP</sequence>